<protein>
    <recommendedName>
        <fullName evidence="3">PRC-barrel domain-containing protein</fullName>
    </recommendedName>
</protein>
<evidence type="ECO:0000313" key="1">
    <source>
        <dbReference type="EMBL" id="MCH6468637.1"/>
    </source>
</evidence>
<reference evidence="1 2" key="1">
    <citation type="submission" date="2022-03" db="EMBL/GenBank/DDBJ databases">
        <title>Sinomonas sp. isolated from a soil.</title>
        <authorList>
            <person name="Han J."/>
            <person name="Kim D.-U."/>
        </authorList>
    </citation>
    <scope>NUCLEOTIDE SEQUENCE [LARGE SCALE GENOMIC DNA]</scope>
    <source>
        <strain evidence="1 2">5-5</strain>
    </source>
</reference>
<dbReference type="RefSeq" id="WP_241050527.1">
    <property type="nucleotide sequence ID" value="NZ_JAKZBV010000001.1"/>
</dbReference>
<evidence type="ECO:0000313" key="2">
    <source>
        <dbReference type="Proteomes" id="UP001202922"/>
    </source>
</evidence>
<dbReference type="Proteomes" id="UP001202922">
    <property type="component" value="Unassembled WGS sequence"/>
</dbReference>
<gene>
    <name evidence="1" type="ORF">L0M17_01325</name>
</gene>
<name>A0ABS9TW47_9MICC</name>
<evidence type="ECO:0008006" key="3">
    <source>
        <dbReference type="Google" id="ProtNLM"/>
    </source>
</evidence>
<dbReference type="EMBL" id="JAKZBV010000001">
    <property type="protein sequence ID" value="MCH6468637.1"/>
    <property type="molecule type" value="Genomic_DNA"/>
</dbReference>
<keyword evidence="2" id="KW-1185">Reference proteome</keyword>
<accession>A0ABS9TW47</accession>
<sequence length="134" mass="14536">MDDDGRLSGLSMGQVIDHAILDRDGRRAGRVDDLQFELVPGSAEDDPPRLVLRAIVSGPVPRPTPKVLRGIARACYRLIGVHDPGPATVDWSHVKAIDAFVHLDVDRVESGLRKVDEAVLRFVGKLPGSGREQG</sequence>
<organism evidence="1 2">
    <name type="scientific">Sinomonas terrae</name>
    <dbReference type="NCBI Taxonomy" id="2908838"/>
    <lineage>
        <taxon>Bacteria</taxon>
        <taxon>Bacillati</taxon>
        <taxon>Actinomycetota</taxon>
        <taxon>Actinomycetes</taxon>
        <taxon>Micrococcales</taxon>
        <taxon>Micrococcaceae</taxon>
        <taxon>Sinomonas</taxon>
    </lineage>
</organism>
<proteinExistence type="predicted"/>
<comment type="caution">
    <text evidence="1">The sequence shown here is derived from an EMBL/GenBank/DDBJ whole genome shotgun (WGS) entry which is preliminary data.</text>
</comment>